<keyword evidence="6" id="KW-1185">Reference proteome</keyword>
<evidence type="ECO:0000313" key="5">
    <source>
        <dbReference type="EMBL" id="MFC5727465.1"/>
    </source>
</evidence>
<evidence type="ECO:0000256" key="1">
    <source>
        <dbReference type="ARBA" id="ARBA00022801"/>
    </source>
</evidence>
<evidence type="ECO:0000256" key="3">
    <source>
        <dbReference type="SAM" id="SignalP"/>
    </source>
</evidence>
<dbReference type="SUPFAM" id="SSF53187">
    <property type="entry name" value="Zn-dependent exopeptidases"/>
    <property type="match status" value="1"/>
</dbReference>
<accession>A0ABW0ZFI6</accession>
<protein>
    <submittedName>
        <fullName evidence="5">N-acetylmuramoyl-L-alanine amidase</fullName>
    </submittedName>
</protein>
<name>A0ABW0ZFI6_9ACTN</name>
<dbReference type="PANTHER" id="PTHR30404:SF0">
    <property type="entry name" value="N-ACETYLMURAMOYL-L-ALANINE AMIDASE AMIC"/>
    <property type="match status" value="1"/>
</dbReference>
<organism evidence="5 6">
    <name type="scientific">Nocardioides vastitatis</name>
    <dbReference type="NCBI Taxonomy" id="2568655"/>
    <lineage>
        <taxon>Bacteria</taxon>
        <taxon>Bacillati</taxon>
        <taxon>Actinomycetota</taxon>
        <taxon>Actinomycetes</taxon>
        <taxon>Propionibacteriales</taxon>
        <taxon>Nocardioidaceae</taxon>
        <taxon>Nocardioides</taxon>
    </lineage>
</organism>
<reference evidence="6" key="1">
    <citation type="journal article" date="2019" name="Int. J. Syst. Evol. Microbiol.">
        <title>The Global Catalogue of Microorganisms (GCM) 10K type strain sequencing project: providing services to taxonomists for standard genome sequencing and annotation.</title>
        <authorList>
            <consortium name="The Broad Institute Genomics Platform"/>
            <consortium name="The Broad Institute Genome Sequencing Center for Infectious Disease"/>
            <person name="Wu L."/>
            <person name="Ma J."/>
        </authorList>
    </citation>
    <scope>NUCLEOTIDE SEQUENCE [LARGE SCALE GENOMIC DNA]</scope>
    <source>
        <strain evidence="6">YIM 94188</strain>
    </source>
</reference>
<dbReference type="Proteomes" id="UP001596072">
    <property type="component" value="Unassembled WGS sequence"/>
</dbReference>
<feature type="signal peptide" evidence="3">
    <location>
        <begin position="1"/>
        <end position="21"/>
    </location>
</feature>
<comment type="caution">
    <text evidence="5">The sequence shown here is derived from an EMBL/GenBank/DDBJ whole genome shotgun (WGS) entry which is preliminary data.</text>
</comment>
<feature type="region of interest" description="Disordered" evidence="2">
    <location>
        <begin position="133"/>
        <end position="153"/>
    </location>
</feature>
<feature type="chain" id="PRO_5046911103" evidence="3">
    <location>
        <begin position="22"/>
        <end position="275"/>
    </location>
</feature>
<dbReference type="PANTHER" id="PTHR30404">
    <property type="entry name" value="N-ACETYLMURAMOYL-L-ALANINE AMIDASE"/>
    <property type="match status" value="1"/>
</dbReference>
<dbReference type="SMART" id="SM00646">
    <property type="entry name" value="Ami_3"/>
    <property type="match status" value="1"/>
</dbReference>
<dbReference type="EMBL" id="JBHSNS010000001">
    <property type="protein sequence ID" value="MFC5727465.1"/>
    <property type="molecule type" value="Genomic_DNA"/>
</dbReference>
<sequence length="275" mass="28815">MSSIRLVAVLVAAALVGGCSAGDDQSPEKPSTAKPIGSPTASASASVAGGPLAGKVIVLDPGHQLGNARFPREIDEPVDAGGFEKECNTTGTATNRGYPEATFVWQLAREVRRQLRRLGARVVLTRSTNSDAHWGPCVDERGRAGNPDRPGPTADVKLSLHADGLHDAGAHGFHVIRPGRLPGYTDDIAGASRVLALAVRDALVRARFQPSSYRGTRGLDVRTDLGTLNLSDVPVVLVELGNMRNAAEAAVMSSAAGRDRYARALVRGVRAYLAG</sequence>
<dbReference type="PROSITE" id="PS51257">
    <property type="entry name" value="PROKAR_LIPOPROTEIN"/>
    <property type="match status" value="1"/>
</dbReference>
<evidence type="ECO:0000313" key="6">
    <source>
        <dbReference type="Proteomes" id="UP001596072"/>
    </source>
</evidence>
<dbReference type="Gene3D" id="3.40.630.40">
    <property type="entry name" value="Zn-dependent exopeptidases"/>
    <property type="match status" value="1"/>
</dbReference>
<dbReference type="InterPro" id="IPR050695">
    <property type="entry name" value="N-acetylmuramoyl_amidase_3"/>
</dbReference>
<keyword evidence="3" id="KW-0732">Signal</keyword>
<gene>
    <name evidence="5" type="ORF">ACFPQB_00950</name>
</gene>
<dbReference type="Pfam" id="PF01520">
    <property type="entry name" value="Amidase_3"/>
    <property type="match status" value="1"/>
</dbReference>
<dbReference type="RefSeq" id="WP_240769611.1">
    <property type="nucleotide sequence ID" value="NZ_JBHSNS010000001.1"/>
</dbReference>
<feature type="domain" description="MurNAc-LAA" evidence="4">
    <location>
        <begin position="139"/>
        <end position="270"/>
    </location>
</feature>
<dbReference type="CDD" id="cd02696">
    <property type="entry name" value="MurNAc-LAA"/>
    <property type="match status" value="1"/>
</dbReference>
<proteinExistence type="predicted"/>
<feature type="region of interest" description="Disordered" evidence="2">
    <location>
        <begin position="20"/>
        <end position="45"/>
    </location>
</feature>
<keyword evidence="1" id="KW-0378">Hydrolase</keyword>
<dbReference type="InterPro" id="IPR002508">
    <property type="entry name" value="MurNAc-LAA_cat"/>
</dbReference>
<evidence type="ECO:0000259" key="4">
    <source>
        <dbReference type="SMART" id="SM00646"/>
    </source>
</evidence>
<evidence type="ECO:0000256" key="2">
    <source>
        <dbReference type="SAM" id="MobiDB-lite"/>
    </source>
</evidence>